<dbReference type="InterPro" id="IPR042097">
    <property type="entry name" value="Aminopeptidase_N-like_N_sf"/>
</dbReference>
<keyword evidence="2" id="KW-0812">Transmembrane</keyword>
<evidence type="ECO:0000313" key="4">
    <source>
        <dbReference type="EMBL" id="KAK8788791.1"/>
    </source>
</evidence>
<dbReference type="EMBL" id="JARKHS020000472">
    <property type="protein sequence ID" value="KAK8788791.1"/>
    <property type="molecule type" value="Genomic_DNA"/>
</dbReference>
<dbReference type="GO" id="GO:0006508">
    <property type="term" value="P:proteolysis"/>
    <property type="evidence" value="ECO:0007669"/>
    <property type="project" value="TreeGrafter"/>
</dbReference>
<protein>
    <recommendedName>
        <fullName evidence="3">Aminopeptidase N-like N-terminal domain-containing protein</fullName>
    </recommendedName>
</protein>
<sequence length="199" mass="21704">MSPSTEYLDMDRNEGVSHKNRGLFVSHRCIAVCVVLVVAALAVVVISTKMLTERADQAAVESPSEHQPPAKPPPKNLRLPRSLVPVHYDVELKPTLEGNFTFAGSVAILVKCATATSSVTLHVKDLNVSDVSVSEAAGSRMEHDKYDEDKSLQFLVISLKRPLAAGSNYTIRMNFVGSLNDDLAGFYRSSYVDASGRKR</sequence>
<dbReference type="PANTHER" id="PTHR11533">
    <property type="entry name" value="PROTEASE M1 ZINC METALLOPROTEASE"/>
    <property type="match status" value="1"/>
</dbReference>
<dbReference type="InterPro" id="IPR050344">
    <property type="entry name" value="Peptidase_M1_aminopeptidases"/>
</dbReference>
<dbReference type="GO" id="GO:0042277">
    <property type="term" value="F:peptide binding"/>
    <property type="evidence" value="ECO:0007669"/>
    <property type="project" value="TreeGrafter"/>
</dbReference>
<dbReference type="GO" id="GO:0005737">
    <property type="term" value="C:cytoplasm"/>
    <property type="evidence" value="ECO:0007669"/>
    <property type="project" value="TreeGrafter"/>
</dbReference>
<dbReference type="GO" id="GO:0016020">
    <property type="term" value="C:membrane"/>
    <property type="evidence" value="ECO:0007669"/>
    <property type="project" value="TreeGrafter"/>
</dbReference>
<keyword evidence="5" id="KW-1185">Reference proteome</keyword>
<keyword evidence="2" id="KW-1133">Transmembrane helix</keyword>
<name>A0AAQ4FPT7_AMBAM</name>
<dbReference type="GO" id="GO:0043171">
    <property type="term" value="P:peptide catabolic process"/>
    <property type="evidence" value="ECO:0007669"/>
    <property type="project" value="TreeGrafter"/>
</dbReference>
<evidence type="ECO:0000313" key="5">
    <source>
        <dbReference type="Proteomes" id="UP001321473"/>
    </source>
</evidence>
<comment type="caution">
    <text evidence="4">The sequence shown here is derived from an EMBL/GenBank/DDBJ whole genome shotgun (WGS) entry which is preliminary data.</text>
</comment>
<dbReference type="SUPFAM" id="SSF63737">
    <property type="entry name" value="Leukotriene A4 hydrolase N-terminal domain"/>
    <property type="match status" value="1"/>
</dbReference>
<feature type="transmembrane region" description="Helical" evidence="2">
    <location>
        <begin position="25"/>
        <end position="46"/>
    </location>
</feature>
<dbReference type="AlphaFoldDB" id="A0AAQ4FPT7"/>
<evidence type="ECO:0000256" key="2">
    <source>
        <dbReference type="SAM" id="Phobius"/>
    </source>
</evidence>
<evidence type="ECO:0000256" key="1">
    <source>
        <dbReference type="SAM" id="MobiDB-lite"/>
    </source>
</evidence>
<dbReference type="GO" id="GO:0008270">
    <property type="term" value="F:zinc ion binding"/>
    <property type="evidence" value="ECO:0007669"/>
    <property type="project" value="TreeGrafter"/>
</dbReference>
<evidence type="ECO:0000259" key="3">
    <source>
        <dbReference type="Pfam" id="PF17900"/>
    </source>
</evidence>
<dbReference type="PANTHER" id="PTHR11533:SF294">
    <property type="entry name" value="THYROTROPIN-RELEASING HORMONE-DEGRADING ECTOENZYME"/>
    <property type="match status" value="1"/>
</dbReference>
<dbReference type="Pfam" id="PF17900">
    <property type="entry name" value="Peptidase_M1_N"/>
    <property type="match status" value="1"/>
</dbReference>
<dbReference type="Proteomes" id="UP001321473">
    <property type="component" value="Unassembled WGS sequence"/>
</dbReference>
<dbReference type="Gene3D" id="2.60.40.1730">
    <property type="entry name" value="tricorn interacting facor f3 domain"/>
    <property type="match status" value="1"/>
</dbReference>
<organism evidence="4 5">
    <name type="scientific">Amblyomma americanum</name>
    <name type="common">Lone star tick</name>
    <dbReference type="NCBI Taxonomy" id="6943"/>
    <lineage>
        <taxon>Eukaryota</taxon>
        <taxon>Metazoa</taxon>
        <taxon>Ecdysozoa</taxon>
        <taxon>Arthropoda</taxon>
        <taxon>Chelicerata</taxon>
        <taxon>Arachnida</taxon>
        <taxon>Acari</taxon>
        <taxon>Parasitiformes</taxon>
        <taxon>Ixodida</taxon>
        <taxon>Ixodoidea</taxon>
        <taxon>Ixodidae</taxon>
        <taxon>Amblyomminae</taxon>
        <taxon>Amblyomma</taxon>
    </lineage>
</organism>
<accession>A0AAQ4FPT7</accession>
<proteinExistence type="predicted"/>
<reference evidence="4 5" key="1">
    <citation type="journal article" date="2023" name="Arcadia Sci">
        <title>De novo assembly of a long-read Amblyomma americanum tick genome.</title>
        <authorList>
            <person name="Chou S."/>
            <person name="Poskanzer K.E."/>
            <person name="Rollins M."/>
            <person name="Thuy-Boun P.S."/>
        </authorList>
    </citation>
    <scope>NUCLEOTIDE SEQUENCE [LARGE SCALE GENOMIC DNA]</scope>
    <source>
        <strain evidence="4">F_SG_1</strain>
        <tissue evidence="4">Salivary glands</tissue>
    </source>
</reference>
<feature type="region of interest" description="Disordered" evidence="1">
    <location>
        <begin position="57"/>
        <end position="79"/>
    </location>
</feature>
<dbReference type="InterPro" id="IPR045357">
    <property type="entry name" value="Aminopeptidase_N-like_N"/>
</dbReference>
<dbReference type="GO" id="GO:0005615">
    <property type="term" value="C:extracellular space"/>
    <property type="evidence" value="ECO:0007669"/>
    <property type="project" value="TreeGrafter"/>
</dbReference>
<dbReference type="GO" id="GO:0070006">
    <property type="term" value="F:metalloaminopeptidase activity"/>
    <property type="evidence" value="ECO:0007669"/>
    <property type="project" value="TreeGrafter"/>
</dbReference>
<feature type="domain" description="Aminopeptidase N-like N-terminal" evidence="3">
    <location>
        <begin position="84"/>
        <end position="198"/>
    </location>
</feature>
<keyword evidence="2" id="KW-0472">Membrane</keyword>
<gene>
    <name evidence="4" type="ORF">V5799_021432</name>
</gene>